<dbReference type="Proteomes" id="UP000030693">
    <property type="component" value="Unassembled WGS sequence"/>
</dbReference>
<keyword evidence="1" id="KW-1133">Transmembrane helix</keyword>
<feature type="transmembrane region" description="Helical" evidence="1">
    <location>
        <begin position="35"/>
        <end position="55"/>
    </location>
</feature>
<keyword evidence="1" id="KW-0472">Membrane</keyword>
<evidence type="ECO:0000256" key="1">
    <source>
        <dbReference type="SAM" id="Phobius"/>
    </source>
</evidence>
<dbReference type="RefSeq" id="XP_009497167.1">
    <property type="nucleotide sequence ID" value="XM_009498892.1"/>
</dbReference>
<gene>
    <name evidence="2" type="ORF">H696_05021</name>
</gene>
<dbReference type="AlphaFoldDB" id="A0A058Z392"/>
<feature type="transmembrane region" description="Helical" evidence="1">
    <location>
        <begin position="164"/>
        <end position="187"/>
    </location>
</feature>
<keyword evidence="3" id="KW-1185">Reference proteome</keyword>
<dbReference type="GeneID" id="20529746"/>
<keyword evidence="1" id="KW-0812">Transmembrane</keyword>
<organism evidence="2">
    <name type="scientific">Fonticula alba</name>
    <name type="common">Slime mold</name>
    <dbReference type="NCBI Taxonomy" id="691883"/>
    <lineage>
        <taxon>Eukaryota</taxon>
        <taxon>Rotosphaerida</taxon>
        <taxon>Fonticulaceae</taxon>
        <taxon>Fonticula</taxon>
    </lineage>
</organism>
<dbReference type="EMBL" id="KB932208">
    <property type="protein sequence ID" value="KCV68735.1"/>
    <property type="molecule type" value="Genomic_DNA"/>
</dbReference>
<evidence type="ECO:0000313" key="2">
    <source>
        <dbReference type="EMBL" id="KCV68735.1"/>
    </source>
</evidence>
<proteinExistence type="predicted"/>
<feature type="transmembrane region" description="Helical" evidence="1">
    <location>
        <begin position="125"/>
        <end position="152"/>
    </location>
</feature>
<protein>
    <submittedName>
        <fullName evidence="2">Uncharacterized protein</fullName>
    </submittedName>
</protein>
<accession>A0A058Z392</accession>
<dbReference type="OrthoDB" id="2131401at2759"/>
<evidence type="ECO:0000313" key="3">
    <source>
        <dbReference type="Proteomes" id="UP000030693"/>
    </source>
</evidence>
<sequence>MSSVLPPDYQTPAWPSILEGGAELYLVSDICVFTLLWTLVISVGSSLLVAIYASVSLRWAFRGQRSSAPHVFPLNAVSSTITPNSQGCLRTRYHQKGNTYLMLPPSPPVSPLAPSLLNVLATAPIVLAVLATPIAATIVGGTVGAAVGAVYGAGGMLPMDTRVAAAWGAASSASLWLFSTGILTTGLL</sequence>
<reference evidence="2" key="1">
    <citation type="submission" date="2013-04" db="EMBL/GenBank/DDBJ databases">
        <title>The Genome Sequence of Fonticula alba ATCC 38817.</title>
        <authorList>
            <consortium name="The Broad Institute Genomics Platform"/>
            <person name="Russ C."/>
            <person name="Cuomo C."/>
            <person name="Burger G."/>
            <person name="Gray M.W."/>
            <person name="Holland P.W.H."/>
            <person name="King N."/>
            <person name="Lang F.B.F."/>
            <person name="Roger A.J."/>
            <person name="Ruiz-Trillo I."/>
            <person name="Brown M."/>
            <person name="Walker B."/>
            <person name="Young S."/>
            <person name="Zeng Q."/>
            <person name="Gargeya S."/>
            <person name="Fitzgerald M."/>
            <person name="Haas B."/>
            <person name="Abouelleil A."/>
            <person name="Allen A.W."/>
            <person name="Alvarado L."/>
            <person name="Arachchi H.M."/>
            <person name="Berlin A.M."/>
            <person name="Chapman S.B."/>
            <person name="Gainer-Dewar J."/>
            <person name="Goldberg J."/>
            <person name="Griggs A."/>
            <person name="Gujja S."/>
            <person name="Hansen M."/>
            <person name="Howarth C."/>
            <person name="Imamovic A."/>
            <person name="Ireland A."/>
            <person name="Larimer J."/>
            <person name="McCowan C."/>
            <person name="Murphy C."/>
            <person name="Pearson M."/>
            <person name="Poon T.W."/>
            <person name="Priest M."/>
            <person name="Roberts A."/>
            <person name="Saif S."/>
            <person name="Shea T."/>
            <person name="Sisk P."/>
            <person name="Sykes S."/>
            <person name="Wortman J."/>
            <person name="Nusbaum C."/>
            <person name="Birren B."/>
        </authorList>
    </citation>
    <scope>NUCLEOTIDE SEQUENCE [LARGE SCALE GENOMIC DNA]</scope>
    <source>
        <strain evidence="2">ATCC 38817</strain>
    </source>
</reference>
<name>A0A058Z392_FONAL</name>